<gene>
    <name evidence="1" type="ORF">B9N62_10055</name>
</gene>
<organism evidence="1 2">
    <name type="scientific">Campylobacter concisus</name>
    <dbReference type="NCBI Taxonomy" id="199"/>
    <lineage>
        <taxon>Bacteria</taxon>
        <taxon>Pseudomonadati</taxon>
        <taxon>Campylobacterota</taxon>
        <taxon>Epsilonproteobacteria</taxon>
        <taxon>Campylobacterales</taxon>
        <taxon>Campylobacteraceae</taxon>
        <taxon>Campylobacter</taxon>
    </lineage>
</organism>
<name>A0A1Y5MT62_9BACT</name>
<dbReference type="EMBL" id="NDYO01000017">
    <property type="protein sequence ID" value="OUT10433.1"/>
    <property type="molecule type" value="Genomic_DNA"/>
</dbReference>
<proteinExistence type="predicted"/>
<accession>A0A1Y5MT62</accession>
<reference evidence="1 2" key="1">
    <citation type="submission" date="2017-04" db="EMBL/GenBank/DDBJ databases">
        <title>Complete genome of Campylobacter concisus ATCC 33237T and draft genomes for an additional eight well characterized C. concisus strains.</title>
        <authorList>
            <person name="Cornelius A.J."/>
            <person name="Miller W.G."/>
            <person name="Lastovica A.J."/>
            <person name="On S.L."/>
            <person name="French N.P."/>
            <person name="Vandenberg O."/>
            <person name="Biggs P.J."/>
        </authorList>
    </citation>
    <scope>NUCLEOTIDE SEQUENCE [LARGE SCALE GENOMIC DNA]</scope>
    <source>
        <strain evidence="1 2">Lasto28.99</strain>
    </source>
</reference>
<dbReference type="Proteomes" id="UP000195967">
    <property type="component" value="Unassembled WGS sequence"/>
</dbReference>
<dbReference type="RefSeq" id="WP_087585371.1">
    <property type="nucleotide sequence ID" value="NZ_CABMKR010000017.1"/>
</dbReference>
<sequence>MIDSFLATATRNCKIISLKDKGSKSNLIFDCNNEAFLELHVDNEDFTACYQCYSGKKCDYAVVSEKKDAGCNIILYVELKGSDIKTAYEQIFQTNRLFGGFRNKTYGAIVGTGNPRASTIKQQQGLRAKQEGFSFIFTSGQEKLTLHYDNQNNAIVK</sequence>
<protein>
    <submittedName>
        <fullName evidence="1">Uncharacterized protein</fullName>
    </submittedName>
</protein>
<evidence type="ECO:0000313" key="1">
    <source>
        <dbReference type="EMBL" id="OUT10433.1"/>
    </source>
</evidence>
<evidence type="ECO:0000313" key="2">
    <source>
        <dbReference type="Proteomes" id="UP000195967"/>
    </source>
</evidence>
<comment type="caution">
    <text evidence="1">The sequence shown here is derived from an EMBL/GenBank/DDBJ whole genome shotgun (WGS) entry which is preliminary data.</text>
</comment>
<dbReference type="AlphaFoldDB" id="A0A1Y5MT62"/>